<evidence type="ECO:0000256" key="1">
    <source>
        <dbReference type="ARBA" id="ARBA00004651"/>
    </source>
</evidence>
<evidence type="ECO:0000313" key="11">
    <source>
        <dbReference type="EMBL" id="MBG9987258.1"/>
    </source>
</evidence>
<dbReference type="InterPro" id="IPR004772">
    <property type="entry name" value="TrkH"/>
</dbReference>
<protein>
    <submittedName>
        <fullName evidence="11">Trk family potassium uptake protein</fullName>
    </submittedName>
</protein>
<keyword evidence="4" id="KW-0633">Potassium transport</keyword>
<feature type="transmembrane region" description="Helical" evidence="10">
    <location>
        <begin position="405"/>
        <end position="429"/>
    </location>
</feature>
<evidence type="ECO:0000256" key="10">
    <source>
        <dbReference type="SAM" id="Phobius"/>
    </source>
</evidence>
<keyword evidence="2" id="KW-0813">Transport</keyword>
<feature type="transmembrane region" description="Helical" evidence="10">
    <location>
        <begin position="128"/>
        <end position="150"/>
    </location>
</feature>
<proteinExistence type="predicted"/>
<evidence type="ECO:0000256" key="5">
    <source>
        <dbReference type="ARBA" id="ARBA00022692"/>
    </source>
</evidence>
<name>A0ABS0LSW7_9LACT</name>
<keyword evidence="8" id="KW-0406">Ion transport</keyword>
<evidence type="ECO:0000256" key="2">
    <source>
        <dbReference type="ARBA" id="ARBA00022448"/>
    </source>
</evidence>
<evidence type="ECO:0000256" key="7">
    <source>
        <dbReference type="ARBA" id="ARBA00022989"/>
    </source>
</evidence>
<keyword evidence="9 10" id="KW-0472">Membrane</keyword>
<comment type="caution">
    <text evidence="11">The sequence shown here is derived from an EMBL/GenBank/DDBJ whole genome shotgun (WGS) entry which is preliminary data.</text>
</comment>
<keyword evidence="7 10" id="KW-1133">Transmembrane helix</keyword>
<feature type="transmembrane region" description="Helical" evidence="10">
    <location>
        <begin position="162"/>
        <end position="181"/>
    </location>
</feature>
<dbReference type="Proteomes" id="UP000721415">
    <property type="component" value="Unassembled WGS sequence"/>
</dbReference>
<dbReference type="InterPro" id="IPR003445">
    <property type="entry name" value="Cat_transpt"/>
</dbReference>
<accession>A0ABS0LSW7</accession>
<gene>
    <name evidence="11" type="ORF">HZY91_10310</name>
</gene>
<dbReference type="EMBL" id="JACBXQ010000006">
    <property type="protein sequence ID" value="MBG9987258.1"/>
    <property type="molecule type" value="Genomic_DNA"/>
</dbReference>
<comment type="subcellular location">
    <subcellularLocation>
        <location evidence="1">Cell membrane</location>
        <topology evidence="1">Multi-pass membrane protein</topology>
    </subcellularLocation>
</comment>
<feature type="transmembrane region" description="Helical" evidence="10">
    <location>
        <begin position="224"/>
        <end position="248"/>
    </location>
</feature>
<dbReference type="PANTHER" id="PTHR32024:SF1">
    <property type="entry name" value="KTR SYSTEM POTASSIUM UPTAKE PROTEIN B"/>
    <property type="match status" value="1"/>
</dbReference>
<organism evidence="11 12">
    <name type="scientific">Facklamia lactis</name>
    <dbReference type="NCBI Taxonomy" id="2749967"/>
    <lineage>
        <taxon>Bacteria</taxon>
        <taxon>Bacillati</taxon>
        <taxon>Bacillota</taxon>
        <taxon>Bacilli</taxon>
        <taxon>Lactobacillales</taxon>
        <taxon>Aerococcaceae</taxon>
        <taxon>Facklamia</taxon>
    </lineage>
</organism>
<feature type="transmembrane region" description="Helical" evidence="10">
    <location>
        <begin position="12"/>
        <end position="33"/>
    </location>
</feature>
<evidence type="ECO:0000313" key="12">
    <source>
        <dbReference type="Proteomes" id="UP000721415"/>
    </source>
</evidence>
<keyword evidence="6" id="KW-0630">Potassium</keyword>
<evidence type="ECO:0000256" key="8">
    <source>
        <dbReference type="ARBA" id="ARBA00023065"/>
    </source>
</evidence>
<keyword evidence="12" id="KW-1185">Reference proteome</keyword>
<evidence type="ECO:0000256" key="4">
    <source>
        <dbReference type="ARBA" id="ARBA00022538"/>
    </source>
</evidence>
<evidence type="ECO:0000256" key="3">
    <source>
        <dbReference type="ARBA" id="ARBA00022475"/>
    </source>
</evidence>
<feature type="transmembrane region" description="Helical" evidence="10">
    <location>
        <begin position="74"/>
        <end position="102"/>
    </location>
</feature>
<sequence>MLTKLKKFRNRLTAPFVIIGMFSLISLLGGLVLQSSFVTNSGQETPFIDALFTAVSAVCVTGNVTVNTMEHWNYWGWTLILILIEIGGLGFMTLWVTIFLLLGKKINLRSHKVLLESLNISDISQVKYILIHIIRFSFIIQLFGAIFLSYDFIPRMGWLKGIYFAVFHSVSAFCNAGFDLFGDSLIGHQGNPIVLLTISSLIITGGLGFIVWRDLLTYHRSRKLLWHTKIVVMMTVILIVGGTLLFAVTERNMGLFSDQPTVMRWLNYFFLSVTPRTAGYANIDYTLLSPAGIFLTLVLMFIGASSGSTGGGVKTTTLAVVIIQALSAIRRKGTVIFRRTISQEAVVKSIFIMISGMLLITSVTFILLNTETIPEGYGVEYILVDVISCFSTVGLTMGLTPNLSIVGKMVLILLMLIGRIGLLTVFWSANMNRKPSKIKFPTGQMMIG</sequence>
<keyword evidence="3" id="KW-1003">Cell membrane</keyword>
<dbReference type="PANTHER" id="PTHR32024">
    <property type="entry name" value="TRK SYSTEM POTASSIUM UPTAKE PROTEIN TRKG-RELATED"/>
    <property type="match status" value="1"/>
</dbReference>
<reference evidence="11 12" key="1">
    <citation type="submission" date="2020-07" db="EMBL/GenBank/DDBJ databases">
        <title>Facklamia lactis sp. nov., isolated from raw milk.</title>
        <authorList>
            <person name="Doll E.V."/>
            <person name="Huptas C."/>
            <person name="Staib L."/>
            <person name="Wenning M."/>
            <person name="Scherer S."/>
        </authorList>
    </citation>
    <scope>NUCLEOTIDE SEQUENCE [LARGE SCALE GENOMIC DNA]</scope>
    <source>
        <strain evidence="11 12">DSM 111018</strain>
    </source>
</reference>
<feature type="transmembrane region" description="Helical" evidence="10">
    <location>
        <begin position="193"/>
        <end position="212"/>
    </location>
</feature>
<dbReference type="NCBIfam" id="TIGR00933">
    <property type="entry name" value="2a38"/>
    <property type="match status" value="1"/>
</dbReference>
<dbReference type="Pfam" id="PF02386">
    <property type="entry name" value="TrkH"/>
    <property type="match status" value="1"/>
</dbReference>
<keyword evidence="5 10" id="KW-0812">Transmembrane</keyword>
<evidence type="ECO:0000256" key="6">
    <source>
        <dbReference type="ARBA" id="ARBA00022958"/>
    </source>
</evidence>
<evidence type="ECO:0000256" key="9">
    <source>
        <dbReference type="ARBA" id="ARBA00023136"/>
    </source>
</evidence>
<feature type="transmembrane region" description="Helical" evidence="10">
    <location>
        <begin position="285"/>
        <end position="305"/>
    </location>
</feature>
<dbReference type="RefSeq" id="WP_197116165.1">
    <property type="nucleotide sequence ID" value="NZ_JACBXQ010000006.1"/>
</dbReference>
<feature type="transmembrane region" description="Helical" evidence="10">
    <location>
        <begin position="350"/>
        <end position="368"/>
    </location>
</feature>